<dbReference type="SMART" id="SM00116">
    <property type="entry name" value="CBS"/>
    <property type="match status" value="4"/>
</dbReference>
<feature type="domain" description="CBS" evidence="5">
    <location>
        <begin position="90"/>
        <end position="148"/>
    </location>
</feature>
<dbReference type="PANTHER" id="PTHR48108:SF26">
    <property type="entry name" value="CBS DOMAIN-CONTAINING PROTEIN DDB_G0289609"/>
    <property type="match status" value="1"/>
</dbReference>
<accession>A0AAD7XVB2</accession>
<evidence type="ECO:0000259" key="5">
    <source>
        <dbReference type="PROSITE" id="PS51371"/>
    </source>
</evidence>
<feature type="compositionally biased region" description="Polar residues" evidence="3">
    <location>
        <begin position="582"/>
        <end position="601"/>
    </location>
</feature>
<evidence type="ECO:0000256" key="4">
    <source>
        <dbReference type="SAM" id="Phobius"/>
    </source>
</evidence>
<feature type="compositionally biased region" description="Polar residues" evidence="3">
    <location>
        <begin position="1"/>
        <end position="22"/>
    </location>
</feature>
<feature type="region of interest" description="Disordered" evidence="3">
    <location>
        <begin position="405"/>
        <end position="469"/>
    </location>
</feature>
<feature type="region of interest" description="Disordered" evidence="3">
    <location>
        <begin position="1"/>
        <end position="59"/>
    </location>
</feature>
<evidence type="ECO:0000256" key="1">
    <source>
        <dbReference type="ARBA" id="ARBA00022737"/>
    </source>
</evidence>
<dbReference type="RefSeq" id="XP_058339055.1">
    <property type="nucleotide sequence ID" value="XM_058490199.1"/>
</dbReference>
<evidence type="ECO:0000256" key="3">
    <source>
        <dbReference type="SAM" id="MobiDB-lite"/>
    </source>
</evidence>
<feature type="transmembrane region" description="Helical" evidence="4">
    <location>
        <begin position="735"/>
        <end position="755"/>
    </location>
</feature>
<evidence type="ECO:0000259" key="6">
    <source>
        <dbReference type="PROSITE" id="PS51745"/>
    </source>
</evidence>
<dbReference type="PROSITE" id="PS51745">
    <property type="entry name" value="PB1"/>
    <property type="match status" value="1"/>
</dbReference>
<keyword evidence="4" id="KW-0472">Membrane</keyword>
<dbReference type="InterPro" id="IPR046342">
    <property type="entry name" value="CBS_dom_sf"/>
</dbReference>
<feature type="domain" description="CBS" evidence="5">
    <location>
        <begin position="260"/>
        <end position="317"/>
    </location>
</feature>
<dbReference type="InterPro" id="IPR000270">
    <property type="entry name" value="PB1_dom"/>
</dbReference>
<dbReference type="CDD" id="cd17781">
    <property type="entry name" value="CBS_pair_MUG70_1"/>
    <property type="match status" value="1"/>
</dbReference>
<feature type="region of interest" description="Disordered" evidence="3">
    <location>
        <begin position="582"/>
        <end position="725"/>
    </location>
</feature>
<evidence type="ECO:0000256" key="2">
    <source>
        <dbReference type="PROSITE-ProRule" id="PRU00703"/>
    </source>
</evidence>
<keyword evidence="4" id="KW-0812">Transmembrane</keyword>
<feature type="compositionally biased region" description="Low complexity" evidence="3">
    <location>
        <begin position="671"/>
        <end position="688"/>
    </location>
</feature>
<feature type="compositionally biased region" description="Basic residues" evidence="3">
    <location>
        <begin position="652"/>
        <end position="664"/>
    </location>
</feature>
<dbReference type="Gene3D" id="3.10.20.90">
    <property type="entry name" value="Phosphatidylinositol 3-kinase Catalytic Subunit, Chain A, domain 1"/>
    <property type="match status" value="1"/>
</dbReference>
<evidence type="ECO:0000313" key="8">
    <source>
        <dbReference type="Proteomes" id="UP001234581"/>
    </source>
</evidence>
<dbReference type="CDD" id="cd17782">
    <property type="entry name" value="CBS_pair_MUG70_2"/>
    <property type="match status" value="1"/>
</dbReference>
<evidence type="ECO:0000313" key="7">
    <source>
        <dbReference type="EMBL" id="KAJ8654141.1"/>
    </source>
</evidence>
<keyword evidence="1" id="KW-0677">Repeat</keyword>
<dbReference type="EMBL" id="JARTCD010000066">
    <property type="protein sequence ID" value="KAJ8654141.1"/>
    <property type="molecule type" value="Genomic_DNA"/>
</dbReference>
<dbReference type="InterPro" id="IPR053793">
    <property type="entry name" value="PB1-like"/>
</dbReference>
<evidence type="ECO:0008006" key="9">
    <source>
        <dbReference type="Google" id="ProtNLM"/>
    </source>
</evidence>
<dbReference type="InterPro" id="IPR051462">
    <property type="entry name" value="CBS_domain-containing"/>
</dbReference>
<reference evidence="7 8" key="1">
    <citation type="submission" date="2023-03" db="EMBL/GenBank/DDBJ databases">
        <title>Genome sequence of Lichtheimia ornata CBS 291.66.</title>
        <authorList>
            <person name="Mohabir J.T."/>
            <person name="Shea T.P."/>
            <person name="Kurbessoian T."/>
            <person name="Berby B."/>
            <person name="Fontaine J."/>
            <person name="Livny J."/>
            <person name="Gnirke A."/>
            <person name="Stajich J.E."/>
            <person name="Cuomo C.A."/>
        </authorList>
    </citation>
    <scope>NUCLEOTIDE SEQUENCE [LARGE SCALE GENOMIC DNA]</scope>
    <source>
        <strain evidence="7">CBS 291.66</strain>
    </source>
</reference>
<proteinExistence type="predicted"/>
<feature type="compositionally biased region" description="Polar residues" evidence="3">
    <location>
        <begin position="406"/>
        <end position="423"/>
    </location>
</feature>
<organism evidence="7 8">
    <name type="scientific">Lichtheimia ornata</name>
    <dbReference type="NCBI Taxonomy" id="688661"/>
    <lineage>
        <taxon>Eukaryota</taxon>
        <taxon>Fungi</taxon>
        <taxon>Fungi incertae sedis</taxon>
        <taxon>Mucoromycota</taxon>
        <taxon>Mucoromycotina</taxon>
        <taxon>Mucoromycetes</taxon>
        <taxon>Mucorales</taxon>
        <taxon>Lichtheimiaceae</taxon>
        <taxon>Lichtheimia</taxon>
    </lineage>
</organism>
<dbReference type="Proteomes" id="UP001234581">
    <property type="component" value="Unassembled WGS sequence"/>
</dbReference>
<feature type="domain" description="CBS" evidence="5">
    <location>
        <begin position="325"/>
        <end position="382"/>
    </location>
</feature>
<feature type="compositionally biased region" description="Basic residues" evidence="3">
    <location>
        <begin position="23"/>
        <end position="33"/>
    </location>
</feature>
<name>A0AAD7XVB2_9FUNG</name>
<feature type="domain" description="PB1" evidence="6">
    <location>
        <begin position="468"/>
        <end position="581"/>
    </location>
</feature>
<dbReference type="SMART" id="SM00666">
    <property type="entry name" value="PB1"/>
    <property type="match status" value="1"/>
</dbReference>
<dbReference type="GeneID" id="83217621"/>
<protein>
    <recommendedName>
        <fullName evidence="9">CBS-domain-containing protein</fullName>
    </recommendedName>
</protein>
<dbReference type="Gene3D" id="3.10.580.10">
    <property type="entry name" value="CBS-domain"/>
    <property type="match status" value="2"/>
</dbReference>
<dbReference type="PROSITE" id="PS51371">
    <property type="entry name" value="CBS"/>
    <property type="match status" value="4"/>
</dbReference>
<feature type="domain" description="CBS" evidence="5">
    <location>
        <begin position="157"/>
        <end position="213"/>
    </location>
</feature>
<gene>
    <name evidence="7" type="ORF">O0I10_010217</name>
</gene>
<dbReference type="SUPFAM" id="SSF54631">
    <property type="entry name" value="CBS-domain pair"/>
    <property type="match status" value="2"/>
</dbReference>
<dbReference type="Pfam" id="PF00571">
    <property type="entry name" value="CBS"/>
    <property type="match status" value="4"/>
</dbReference>
<feature type="compositionally biased region" description="Basic residues" evidence="3">
    <location>
        <begin position="703"/>
        <end position="721"/>
    </location>
</feature>
<dbReference type="AlphaFoldDB" id="A0AAD7XVB2"/>
<comment type="caution">
    <text evidence="7">The sequence shown here is derived from an EMBL/GenBank/DDBJ whole genome shotgun (WGS) entry which is preliminary data.</text>
</comment>
<sequence length="766" mass="84752">MSVVSTQSKRSAMRPTSSLSTSQHHHHHHHHHNHNDTNSTLDVQSTQSRQRQSKKDEAIRKKIEQELSKKRGGSTRIRQTKKIAGTVSALRPTQALTVRETLLVMEAAQLMAAKRSDCVLVIDEEDHLSGIFTAKDLAYRVVASHMDARATTVSDIMTRNPMCVTADTSAQDALNLMVSRGFRHLPVCNEEGDIFGLLDITKCLYEALNKMERAYGSSRKLYDALEGVEREWANSPVQFVQYMDALRDKMSCPDLTTVLDNSMPVQVAMKANVRDVATLMKEHRTTAVLVMDHGGLSGIFTSKDIVLRVIAAGLAPENCSVVRVMTPHPDTASPSTSILDALKKMHDGHYLNLPVIDDEQHIVGLVDVLRLTYATLDQINSIEGHGSENGGGKFWNSMMAGDNTETESAISDSLSQAANSQMFPSPASPHPDRTLSPHSHHHSPYSHSGYPEITPGDSASMANGDDMRSTVSSHVQGTFSFKFTYGGKTHRFRCEDSNYTALRDIVRQKIMSDHLALSQSYVKVGDETSNNDDGDDSWLSISYLDDEDDKVLLASDADMEDAVHLARKLGQDRVRLFVQDSMAPQQTNNDTQPSSMTTTQPHPEDTHVPLGQPTISVAPPPTPPTTTLDDAAATTSHPQPDTTTRDESNHNVGKKHRRMKRRQRQHDESDVTTSSSDTSDASESGSDMSDYDSDVRYSSGSGSRRRRHRRQQQQRRAKHKRDGAAQFDLPIPQEMLLPAAITFLGVVILGVFAITKFTAPSVDRRF</sequence>
<dbReference type="SUPFAM" id="SSF54277">
    <property type="entry name" value="CAD &amp; PB1 domains"/>
    <property type="match status" value="1"/>
</dbReference>
<keyword evidence="8" id="KW-1185">Reference proteome</keyword>
<dbReference type="PANTHER" id="PTHR48108">
    <property type="entry name" value="CBS DOMAIN-CONTAINING PROTEIN CBSX2, CHLOROPLASTIC"/>
    <property type="match status" value="1"/>
</dbReference>
<keyword evidence="2" id="KW-0129">CBS domain</keyword>
<feature type="compositionally biased region" description="Low complexity" evidence="3">
    <location>
        <begin position="625"/>
        <end position="635"/>
    </location>
</feature>
<dbReference type="Pfam" id="PF00564">
    <property type="entry name" value="PB1"/>
    <property type="match status" value="1"/>
</dbReference>
<keyword evidence="4" id="KW-1133">Transmembrane helix</keyword>
<dbReference type="InterPro" id="IPR000644">
    <property type="entry name" value="CBS_dom"/>
</dbReference>